<dbReference type="InterPro" id="IPR008942">
    <property type="entry name" value="ENTH_VHS"/>
</dbReference>
<dbReference type="GO" id="GO:0007015">
    <property type="term" value="P:actin filament organization"/>
    <property type="evidence" value="ECO:0007669"/>
    <property type="project" value="TreeGrafter"/>
</dbReference>
<organism evidence="2 3">
    <name type="scientific">Ogataea polymorpha</name>
    <dbReference type="NCBI Taxonomy" id="460523"/>
    <lineage>
        <taxon>Eukaryota</taxon>
        <taxon>Fungi</taxon>
        <taxon>Dikarya</taxon>
        <taxon>Ascomycota</taxon>
        <taxon>Saccharomycotina</taxon>
        <taxon>Pichiomycetes</taxon>
        <taxon>Pichiales</taxon>
        <taxon>Pichiaceae</taxon>
        <taxon>Ogataea</taxon>
    </lineage>
</organism>
<sequence length="226" mass="26483">MKSVVFLPLKRTSHSEALIKEATKDTRWGPTTAELNQLSRLSNHPRDLGLITKELSRKLRSKSPIQIHKALSIVLYMLQTSSSEFVSWLTMNQYSIRTLREYQIDTRRKHVEDAQLAFNIRNKASEILRLLENRELLRQKRQEFITFREEMKLPTPRSSLDMPSRSSFTGERNCKSLEINRADLFRELDACSSSSDEERERRGSMLSNILELEEEVNHFEPRSTRT</sequence>
<dbReference type="GO" id="GO:0005543">
    <property type="term" value="F:phospholipid binding"/>
    <property type="evidence" value="ECO:0007669"/>
    <property type="project" value="TreeGrafter"/>
</dbReference>
<dbReference type="Gene3D" id="1.25.40.90">
    <property type="match status" value="1"/>
</dbReference>
<dbReference type="Proteomes" id="UP000788993">
    <property type="component" value="Unassembled WGS sequence"/>
</dbReference>
<dbReference type="PROSITE" id="PS50942">
    <property type="entry name" value="ENTH"/>
    <property type="match status" value="1"/>
</dbReference>
<name>A0A9P8T068_9ASCO</name>
<dbReference type="PANTHER" id="PTHR12276:SF119">
    <property type="entry name" value="EPSIN-4"/>
    <property type="match status" value="1"/>
</dbReference>
<dbReference type="AlphaFoldDB" id="A0A9P8T068"/>
<dbReference type="SMART" id="SM00273">
    <property type="entry name" value="ENTH"/>
    <property type="match status" value="1"/>
</dbReference>
<dbReference type="GO" id="GO:0005768">
    <property type="term" value="C:endosome"/>
    <property type="evidence" value="ECO:0007669"/>
    <property type="project" value="TreeGrafter"/>
</dbReference>
<reference evidence="2" key="1">
    <citation type="journal article" date="2021" name="Open Biol.">
        <title>Shared evolutionary footprints suggest mitochondrial oxidative damage underlies multiple complex I losses in fungi.</title>
        <authorList>
            <person name="Schikora-Tamarit M.A."/>
            <person name="Marcet-Houben M."/>
            <person name="Nosek J."/>
            <person name="Gabaldon T."/>
        </authorList>
    </citation>
    <scope>NUCLEOTIDE SEQUENCE</scope>
    <source>
        <strain evidence="2">NCAIM Y.01608</strain>
    </source>
</reference>
<evidence type="ECO:0000259" key="1">
    <source>
        <dbReference type="PROSITE" id="PS50942"/>
    </source>
</evidence>
<evidence type="ECO:0000313" key="3">
    <source>
        <dbReference type="Proteomes" id="UP000788993"/>
    </source>
</evidence>
<dbReference type="GO" id="GO:0030276">
    <property type="term" value="F:clathrin binding"/>
    <property type="evidence" value="ECO:0007669"/>
    <property type="project" value="TreeGrafter"/>
</dbReference>
<dbReference type="SUPFAM" id="SSF48464">
    <property type="entry name" value="ENTH/VHS domain"/>
    <property type="match status" value="1"/>
</dbReference>
<protein>
    <recommendedName>
        <fullName evidence="1">ENTH domain-containing protein</fullName>
    </recommendedName>
</protein>
<dbReference type="InterPro" id="IPR013809">
    <property type="entry name" value="ENTH"/>
</dbReference>
<evidence type="ECO:0000313" key="2">
    <source>
        <dbReference type="EMBL" id="KAH3660859.1"/>
    </source>
</evidence>
<dbReference type="EMBL" id="JAEUBD010001468">
    <property type="protein sequence ID" value="KAH3660859.1"/>
    <property type="molecule type" value="Genomic_DNA"/>
</dbReference>
<comment type="caution">
    <text evidence="2">The sequence shown here is derived from an EMBL/GenBank/DDBJ whole genome shotgun (WGS) entry which is preliminary data.</text>
</comment>
<dbReference type="GO" id="GO:0030125">
    <property type="term" value="C:clathrin vesicle coat"/>
    <property type="evidence" value="ECO:0007669"/>
    <property type="project" value="TreeGrafter"/>
</dbReference>
<reference evidence="2" key="2">
    <citation type="submission" date="2021-01" db="EMBL/GenBank/DDBJ databases">
        <authorList>
            <person name="Schikora-Tamarit M.A."/>
        </authorList>
    </citation>
    <scope>NUCLEOTIDE SEQUENCE</scope>
    <source>
        <strain evidence="2">NCAIM Y.01608</strain>
    </source>
</reference>
<gene>
    <name evidence="2" type="ORF">OGATHE_005191</name>
</gene>
<dbReference type="Pfam" id="PF01417">
    <property type="entry name" value="ENTH"/>
    <property type="match status" value="1"/>
</dbReference>
<dbReference type="GO" id="GO:0006897">
    <property type="term" value="P:endocytosis"/>
    <property type="evidence" value="ECO:0007669"/>
    <property type="project" value="TreeGrafter"/>
</dbReference>
<dbReference type="PANTHER" id="PTHR12276">
    <property type="entry name" value="EPSIN/ENT-RELATED"/>
    <property type="match status" value="1"/>
</dbReference>
<feature type="domain" description="ENTH" evidence="1">
    <location>
        <begin position="7"/>
        <end position="141"/>
    </location>
</feature>
<proteinExistence type="predicted"/>
<accession>A0A9P8T068</accession>
<dbReference type="GO" id="GO:0005886">
    <property type="term" value="C:plasma membrane"/>
    <property type="evidence" value="ECO:0007669"/>
    <property type="project" value="TreeGrafter"/>
</dbReference>
<keyword evidence="3" id="KW-1185">Reference proteome</keyword>
<dbReference type="CDD" id="cd03571">
    <property type="entry name" value="ENTH"/>
    <property type="match status" value="1"/>
</dbReference>